<feature type="region of interest" description="Disordered" evidence="1">
    <location>
        <begin position="1"/>
        <end position="22"/>
    </location>
</feature>
<reference evidence="2" key="1">
    <citation type="submission" date="2023-05" db="EMBL/GenBank/DDBJ databases">
        <title>Nepenthes gracilis genome sequencing.</title>
        <authorList>
            <person name="Fukushima K."/>
        </authorList>
    </citation>
    <scope>NUCLEOTIDE SEQUENCE</scope>
    <source>
        <strain evidence="2">SING2019-196</strain>
    </source>
</reference>
<evidence type="ECO:0000256" key="1">
    <source>
        <dbReference type="SAM" id="MobiDB-lite"/>
    </source>
</evidence>
<comment type="caution">
    <text evidence="2">The sequence shown here is derived from an EMBL/GenBank/DDBJ whole genome shotgun (WGS) entry which is preliminary data.</text>
</comment>
<keyword evidence="3" id="KW-1185">Reference proteome</keyword>
<sequence length="117" mass="12897">MRLRLPSGPSVKPNTSGGRLVSESREGLEMLQDIRITLIWSRMNILNKLDSSSASIPDVHGIGALDSLNQVEFEKLKQEHVSASPCKMLDHCRHFANLGGIMAICSPMVVELFHSTI</sequence>
<dbReference type="AlphaFoldDB" id="A0AAD3SPI3"/>
<protein>
    <submittedName>
        <fullName evidence="2">Uncharacterized protein</fullName>
    </submittedName>
</protein>
<organism evidence="2 3">
    <name type="scientific">Nepenthes gracilis</name>
    <name type="common">Slender pitcher plant</name>
    <dbReference type="NCBI Taxonomy" id="150966"/>
    <lineage>
        <taxon>Eukaryota</taxon>
        <taxon>Viridiplantae</taxon>
        <taxon>Streptophyta</taxon>
        <taxon>Embryophyta</taxon>
        <taxon>Tracheophyta</taxon>
        <taxon>Spermatophyta</taxon>
        <taxon>Magnoliopsida</taxon>
        <taxon>eudicotyledons</taxon>
        <taxon>Gunneridae</taxon>
        <taxon>Pentapetalae</taxon>
        <taxon>Caryophyllales</taxon>
        <taxon>Nepenthaceae</taxon>
        <taxon>Nepenthes</taxon>
    </lineage>
</organism>
<dbReference type="Proteomes" id="UP001279734">
    <property type="component" value="Unassembled WGS sequence"/>
</dbReference>
<name>A0AAD3SPI3_NEPGR</name>
<evidence type="ECO:0000313" key="2">
    <source>
        <dbReference type="EMBL" id="GMH14469.1"/>
    </source>
</evidence>
<proteinExistence type="predicted"/>
<evidence type="ECO:0000313" key="3">
    <source>
        <dbReference type="Proteomes" id="UP001279734"/>
    </source>
</evidence>
<gene>
    <name evidence="2" type="ORF">Nepgr_016310</name>
</gene>
<dbReference type="EMBL" id="BSYO01000014">
    <property type="protein sequence ID" value="GMH14469.1"/>
    <property type="molecule type" value="Genomic_DNA"/>
</dbReference>
<accession>A0AAD3SPI3</accession>